<dbReference type="STRING" id="888050.HMPREF9004_0613"/>
<evidence type="ECO:0000313" key="17">
    <source>
        <dbReference type="Proteomes" id="UP000013015"/>
    </source>
</evidence>
<dbReference type="InterPro" id="IPR003660">
    <property type="entry name" value="HAMP_dom"/>
</dbReference>
<evidence type="ECO:0000256" key="5">
    <source>
        <dbReference type="ARBA" id="ARBA00022553"/>
    </source>
</evidence>
<dbReference type="GO" id="GO:0005886">
    <property type="term" value="C:plasma membrane"/>
    <property type="evidence" value="ECO:0007669"/>
    <property type="project" value="UniProtKB-SubCell"/>
</dbReference>
<feature type="transmembrane region" description="Helical" evidence="13">
    <location>
        <begin position="178"/>
        <end position="200"/>
    </location>
</feature>
<dbReference type="CDD" id="cd00082">
    <property type="entry name" value="HisKA"/>
    <property type="match status" value="1"/>
</dbReference>
<dbReference type="CDD" id="cd06225">
    <property type="entry name" value="HAMP"/>
    <property type="match status" value="1"/>
</dbReference>
<dbReference type="InterPro" id="IPR003594">
    <property type="entry name" value="HATPase_dom"/>
</dbReference>
<feature type="compositionally biased region" description="Basic and acidic residues" evidence="12">
    <location>
        <begin position="566"/>
        <end position="585"/>
    </location>
</feature>
<feature type="region of interest" description="Disordered" evidence="12">
    <location>
        <begin position="488"/>
        <end position="585"/>
    </location>
</feature>
<evidence type="ECO:0000256" key="13">
    <source>
        <dbReference type="SAM" id="Phobius"/>
    </source>
</evidence>
<dbReference type="Gene3D" id="3.30.565.10">
    <property type="entry name" value="Histidine kinase-like ATPase, C-terminal domain"/>
    <property type="match status" value="1"/>
</dbReference>
<dbReference type="GO" id="GO:0005509">
    <property type="term" value="F:calcium ion binding"/>
    <property type="evidence" value="ECO:0007669"/>
    <property type="project" value="UniProtKB-ARBA"/>
</dbReference>
<feature type="compositionally biased region" description="Polar residues" evidence="12">
    <location>
        <begin position="507"/>
        <end position="538"/>
    </location>
</feature>
<evidence type="ECO:0000256" key="8">
    <source>
        <dbReference type="ARBA" id="ARBA00022777"/>
    </source>
</evidence>
<accession>N6WE87</accession>
<dbReference type="PRINTS" id="PR00344">
    <property type="entry name" value="BCTRLSENSOR"/>
</dbReference>
<evidence type="ECO:0000256" key="3">
    <source>
        <dbReference type="ARBA" id="ARBA00004236"/>
    </source>
</evidence>
<keyword evidence="17" id="KW-1185">Reference proteome</keyword>
<dbReference type="PANTHER" id="PTHR45436:SF5">
    <property type="entry name" value="SENSOR HISTIDINE KINASE TRCS"/>
    <property type="match status" value="1"/>
</dbReference>
<keyword evidence="5" id="KW-0597">Phosphoprotein</keyword>
<dbReference type="Proteomes" id="UP000013015">
    <property type="component" value="Unassembled WGS sequence"/>
</dbReference>
<dbReference type="EMBL" id="AQHZ01000010">
    <property type="protein sequence ID" value="ENO18564.1"/>
    <property type="molecule type" value="Genomic_DNA"/>
</dbReference>
<comment type="subcellular location">
    <subcellularLocation>
        <location evidence="3">Cell membrane</location>
    </subcellularLocation>
</comment>
<dbReference type="FunFam" id="3.30.565.10:FF:000006">
    <property type="entry name" value="Sensor histidine kinase WalK"/>
    <property type="match status" value="1"/>
</dbReference>
<feature type="domain" description="HAMP" evidence="15">
    <location>
        <begin position="201"/>
        <end position="254"/>
    </location>
</feature>
<dbReference type="SMART" id="SM00388">
    <property type="entry name" value="HisKA"/>
    <property type="match status" value="1"/>
</dbReference>
<organism evidence="16 17">
    <name type="scientific">Schaalia cardiffensis F0333</name>
    <dbReference type="NCBI Taxonomy" id="888050"/>
    <lineage>
        <taxon>Bacteria</taxon>
        <taxon>Bacillati</taxon>
        <taxon>Actinomycetota</taxon>
        <taxon>Actinomycetes</taxon>
        <taxon>Actinomycetales</taxon>
        <taxon>Actinomycetaceae</taxon>
        <taxon>Schaalia</taxon>
    </lineage>
</organism>
<evidence type="ECO:0000256" key="10">
    <source>
        <dbReference type="ARBA" id="ARBA00023012"/>
    </source>
</evidence>
<proteinExistence type="predicted"/>
<evidence type="ECO:0000256" key="1">
    <source>
        <dbReference type="ARBA" id="ARBA00000085"/>
    </source>
</evidence>
<keyword evidence="10" id="KW-0902">Two-component regulatory system</keyword>
<dbReference type="FunFam" id="1.10.287.130:FF:000001">
    <property type="entry name" value="Two-component sensor histidine kinase"/>
    <property type="match status" value="1"/>
</dbReference>
<gene>
    <name evidence="16" type="primary">phoR</name>
    <name evidence="16" type="ORF">HMPREF9004_0613</name>
</gene>
<dbReference type="SUPFAM" id="SSF47384">
    <property type="entry name" value="Homodimeric domain of signal transducing histidine kinase"/>
    <property type="match status" value="1"/>
</dbReference>
<evidence type="ECO:0000256" key="4">
    <source>
        <dbReference type="ARBA" id="ARBA00012438"/>
    </source>
</evidence>
<protein>
    <recommendedName>
        <fullName evidence="4">histidine kinase</fullName>
        <ecNumber evidence="4">2.7.13.3</ecNumber>
    </recommendedName>
</protein>
<evidence type="ECO:0000259" key="14">
    <source>
        <dbReference type="PROSITE" id="PS50109"/>
    </source>
</evidence>
<dbReference type="SUPFAM" id="SSF158472">
    <property type="entry name" value="HAMP domain-like"/>
    <property type="match status" value="1"/>
</dbReference>
<dbReference type="Gene3D" id="1.10.287.130">
    <property type="match status" value="1"/>
</dbReference>
<feature type="transmembrane region" description="Helical" evidence="13">
    <location>
        <begin position="22"/>
        <end position="45"/>
    </location>
</feature>
<evidence type="ECO:0000259" key="15">
    <source>
        <dbReference type="PROSITE" id="PS50885"/>
    </source>
</evidence>
<feature type="compositionally biased region" description="Low complexity" evidence="12">
    <location>
        <begin position="489"/>
        <end position="506"/>
    </location>
</feature>
<feature type="compositionally biased region" description="Low complexity" evidence="12">
    <location>
        <begin position="549"/>
        <end position="561"/>
    </location>
</feature>
<evidence type="ECO:0000256" key="2">
    <source>
        <dbReference type="ARBA" id="ARBA00001968"/>
    </source>
</evidence>
<feature type="domain" description="Histidine kinase" evidence="14">
    <location>
        <begin position="269"/>
        <end position="488"/>
    </location>
</feature>
<evidence type="ECO:0000256" key="9">
    <source>
        <dbReference type="ARBA" id="ARBA00022989"/>
    </source>
</evidence>
<keyword evidence="7 13" id="KW-0812">Transmembrane</keyword>
<dbReference type="AlphaFoldDB" id="N6WE87"/>
<dbReference type="SMART" id="SM00304">
    <property type="entry name" value="HAMP"/>
    <property type="match status" value="1"/>
</dbReference>
<dbReference type="HOGENOM" id="CLU_000445_89_6_11"/>
<evidence type="ECO:0000256" key="7">
    <source>
        <dbReference type="ARBA" id="ARBA00022692"/>
    </source>
</evidence>
<dbReference type="Gene3D" id="6.10.340.10">
    <property type="match status" value="1"/>
</dbReference>
<dbReference type="InterPro" id="IPR003661">
    <property type="entry name" value="HisK_dim/P_dom"/>
</dbReference>
<dbReference type="InterPro" id="IPR005467">
    <property type="entry name" value="His_kinase_dom"/>
</dbReference>
<evidence type="ECO:0000256" key="6">
    <source>
        <dbReference type="ARBA" id="ARBA00022679"/>
    </source>
</evidence>
<dbReference type="GO" id="GO:0000155">
    <property type="term" value="F:phosphorelay sensor kinase activity"/>
    <property type="evidence" value="ECO:0007669"/>
    <property type="project" value="InterPro"/>
</dbReference>
<keyword evidence="11 13" id="KW-0472">Membrane</keyword>
<dbReference type="Pfam" id="PF00672">
    <property type="entry name" value="HAMP"/>
    <property type="match status" value="1"/>
</dbReference>
<comment type="catalytic activity">
    <reaction evidence="1">
        <text>ATP + protein L-histidine = ADP + protein N-phospho-L-histidine.</text>
        <dbReference type="EC" id="2.7.13.3"/>
    </reaction>
</comment>
<dbReference type="PROSITE" id="PS50885">
    <property type="entry name" value="HAMP"/>
    <property type="match status" value="1"/>
</dbReference>
<comment type="caution">
    <text evidence="16">The sequence shown here is derived from an EMBL/GenBank/DDBJ whole genome shotgun (WGS) entry which is preliminary data.</text>
</comment>
<dbReference type="PANTHER" id="PTHR45436">
    <property type="entry name" value="SENSOR HISTIDINE KINASE YKOH"/>
    <property type="match status" value="1"/>
</dbReference>
<evidence type="ECO:0000256" key="11">
    <source>
        <dbReference type="ARBA" id="ARBA00023136"/>
    </source>
</evidence>
<comment type="cofactor">
    <cofactor evidence="2">
        <name>a divalent metal cation</name>
        <dbReference type="ChEBI" id="CHEBI:60240"/>
    </cofactor>
</comment>
<keyword evidence="8 16" id="KW-0418">Kinase</keyword>
<reference evidence="16 17" key="1">
    <citation type="submission" date="2013-03" db="EMBL/GenBank/DDBJ databases">
        <title>Reference genome for the Human Microbiome Project.</title>
        <authorList>
            <person name="Aqrawi P."/>
            <person name="Ayvaz T."/>
            <person name="Bess C."/>
            <person name="Blankenburg K."/>
            <person name="Coyle M."/>
            <person name="Deng J."/>
            <person name="Forbes L."/>
            <person name="Fowler G."/>
            <person name="Francisco L."/>
            <person name="Fu Q."/>
            <person name="Gibbs R."/>
            <person name="Gross S."/>
            <person name="Gubbala S."/>
            <person name="Hale W."/>
            <person name="Hemphill L."/>
            <person name="Highlander S."/>
            <person name="Hirani K."/>
            <person name="Jackson L."/>
            <person name="Jakkamsetti A."/>
            <person name="Javaid M."/>
            <person name="Jayaseelan J.C."/>
            <person name="Jiang H."/>
            <person name="Joshi V."/>
            <person name="Korchina V."/>
            <person name="Kovar C."/>
            <person name="Lara F."/>
            <person name="Lee S."/>
            <person name="Liu Y."/>
            <person name="Mata R."/>
            <person name="Mathew T."/>
            <person name="Munidasa M."/>
            <person name="Muzny D."/>
            <person name="Nazareth L."/>
            <person name="Ngo R."/>
            <person name="Nguyen L."/>
            <person name="Nguyen N."/>
            <person name="Okwuonu G."/>
            <person name="Ongeri F."/>
            <person name="Palculict T."/>
            <person name="Patil S."/>
            <person name="Petrosino J."/>
            <person name="Pham C."/>
            <person name="Pham P."/>
            <person name="Pu L.-L."/>
            <person name="Qin X."/>
            <person name="Qu J."/>
            <person name="Reid J."/>
            <person name="Ross M."/>
            <person name="Ruth R."/>
            <person name="Saada N."/>
            <person name="San Lucas F."/>
            <person name="Santibanez J."/>
            <person name="Shang Y."/>
            <person name="Simmons D."/>
            <person name="Song X.-Z."/>
            <person name="Tang L.-Y."/>
            <person name="Thornton R."/>
            <person name="Warren J."/>
            <person name="Weissenberger G."/>
            <person name="Wilczek-Boney K."/>
            <person name="Worley K."/>
            <person name="Youmans B."/>
            <person name="Zhang J."/>
            <person name="Zhang L."/>
            <person name="Zhao Z."/>
            <person name="Zhou C."/>
            <person name="Zhu D."/>
            <person name="Zhu Y."/>
        </authorList>
    </citation>
    <scope>NUCLEOTIDE SEQUENCE [LARGE SCALE GENOMIC DNA]</scope>
    <source>
        <strain evidence="16 17">F0333</strain>
    </source>
</reference>
<dbReference type="CDD" id="cd00075">
    <property type="entry name" value="HATPase"/>
    <property type="match status" value="1"/>
</dbReference>
<evidence type="ECO:0000256" key="12">
    <source>
        <dbReference type="SAM" id="MobiDB-lite"/>
    </source>
</evidence>
<keyword evidence="9 13" id="KW-1133">Transmembrane helix</keyword>
<dbReference type="eggNOG" id="COG2205">
    <property type="taxonomic scope" value="Bacteria"/>
</dbReference>
<dbReference type="SMART" id="SM00387">
    <property type="entry name" value="HATPase_c"/>
    <property type="match status" value="1"/>
</dbReference>
<dbReference type="EC" id="2.7.13.3" evidence="4"/>
<dbReference type="SUPFAM" id="SSF55874">
    <property type="entry name" value="ATPase domain of HSP90 chaperone/DNA topoisomerase II/histidine kinase"/>
    <property type="match status" value="1"/>
</dbReference>
<dbReference type="PROSITE" id="PS50109">
    <property type="entry name" value="HIS_KIN"/>
    <property type="match status" value="1"/>
</dbReference>
<name>N6WE87_9ACTO</name>
<keyword evidence="6" id="KW-0808">Transferase</keyword>
<dbReference type="InterPro" id="IPR050428">
    <property type="entry name" value="TCS_sensor_his_kinase"/>
</dbReference>
<dbReference type="InterPro" id="IPR036890">
    <property type="entry name" value="HATPase_C_sf"/>
</dbReference>
<dbReference type="Pfam" id="PF02518">
    <property type="entry name" value="HATPase_c"/>
    <property type="match status" value="1"/>
</dbReference>
<dbReference type="Pfam" id="PF00512">
    <property type="entry name" value="HisKA"/>
    <property type="match status" value="1"/>
</dbReference>
<dbReference type="InterPro" id="IPR036097">
    <property type="entry name" value="HisK_dim/P_sf"/>
</dbReference>
<sequence>MSSGPLAYLRAFWERRPLSSQLVGLITALLALGLIMSGTVMLGLLQRHLVSQIDEQLRTTAPSALSANDFGAQKGISVFPTLFYIRSTLPGSEDAVYYYPGTLKVSGTPKIPELLRVGDVPDTEDQITRPVTVASSRSGENWRAIAFPIYAEKTHEPIGVMTVALPLTDVQRTIRTTAAYFMIGGLVIVMVGATIGSSLVRRSLLPLREIESTAGKIAAGDLTRRVPSAPPSTEVGSLALSLNAMLTQVEQSFEARQASEKKIRRFVSDASHELRTPLAAISGYCELYSMGGVPSERVDEVMGRIQSESKRMATLVEDLLTLARLDEGRPLEFTDLDLVKLADNAVFDLQALDPTRTVRLCSLNGHRPPMTVVVSADRDRISQVFTNAIGNIVRYTPEGSPVEIALGRVGCDAVVEIRDHGPGIADSDRTRVFERFYRSDSSRARTSGGSGLGLAIVASILAAHKGNARLTKTKGGGLTLRIELPITRSAPSASSEASSAQDCASSELASSENATPTLASSENASPEPTGQDSHSAESSALEGLPPEVSSQGSSSDESPSSGTANRPRESVEAPKTEDGEEHITG</sequence>
<evidence type="ECO:0000313" key="16">
    <source>
        <dbReference type="EMBL" id="ENO18564.1"/>
    </source>
</evidence>
<dbReference type="PATRIC" id="fig|888050.3.peg.585"/>
<dbReference type="InterPro" id="IPR004358">
    <property type="entry name" value="Sig_transdc_His_kin-like_C"/>
</dbReference>